<dbReference type="EMBL" id="CP126658">
    <property type="protein sequence ID" value="WJZ97794.1"/>
    <property type="molecule type" value="Genomic_DNA"/>
</dbReference>
<evidence type="ECO:0000313" key="6">
    <source>
        <dbReference type="Proteomes" id="UP001227230"/>
    </source>
</evidence>
<sequence>MKKLDFNFSPTLQLDIVKISVQLTRILCLVYTSVLMDGCLHLEALMGLLKSGMHLQETSSVHLNILVEASSESGSIEENIWGIVQFGCGMLTEVPTFYWENLVKQSVLVLMMQPSEYGIQEVVKIFMVLEEPVDLKSRSGGQKSSANPAANRDQMNTPANHDEDEDQGDVFLDENDIVLEINVDDEDLPDAEDADDDAEDVEEADDSMHIFTGHTGELYTVACSPIDPRLVATGGGDDKGFIWKILDGDWAFELGGHKDSVFSLDFSMDGQLLASGSFDGLVKIWDASSGDLKCTLEGPGGGIEWVRWHPRGHVVLAGSEDCTVWMWNADRGAYLNMFSGHASSVTCGDFTPDGKTICTGSDDATLRIWNPSSGENIHVVRGHPYHTEGLTCLAITSDSTLALTGSKDSSVHVVNITTGKVVSSLTSHTDSIECIGLSLSPPWAATGSMDNKLIFWDLQHSSPRCTCDNEDGVTCLSWLGASKYIAAGCVDGKVRIWDSLSGDCVRIFSGHSDAIQSVAVSADRNFLLSVSLDGTARVFEIPDFQ</sequence>
<feature type="repeat" description="WD" evidence="3">
    <location>
        <begin position="508"/>
        <end position="545"/>
    </location>
</feature>
<evidence type="ECO:0008006" key="7">
    <source>
        <dbReference type="Google" id="ProtNLM"/>
    </source>
</evidence>
<keyword evidence="2" id="KW-0677">Repeat</keyword>
<gene>
    <name evidence="5" type="ORF">VitviT2T_016373</name>
</gene>
<proteinExistence type="predicted"/>
<dbReference type="PANTHER" id="PTHR19857:SF8">
    <property type="entry name" value="ANGIO-ASSOCIATED MIGRATORY CELL PROTEIN"/>
    <property type="match status" value="1"/>
</dbReference>
<evidence type="ECO:0000256" key="1">
    <source>
        <dbReference type="ARBA" id="ARBA00022574"/>
    </source>
</evidence>
<evidence type="ECO:0000256" key="3">
    <source>
        <dbReference type="PROSITE-ProRule" id="PRU00221"/>
    </source>
</evidence>
<reference evidence="5 6" key="1">
    <citation type="journal article" date="2023" name="Hortic Res">
        <title>The complete reference genome for grapevine (Vitis vinifera L.) genetics and breeding.</title>
        <authorList>
            <person name="Shi X."/>
            <person name="Cao S."/>
            <person name="Wang X."/>
            <person name="Huang S."/>
            <person name="Wang Y."/>
            <person name="Liu Z."/>
            <person name="Liu W."/>
            <person name="Leng X."/>
            <person name="Peng Y."/>
            <person name="Wang N."/>
            <person name="Wang Y."/>
            <person name="Ma Z."/>
            <person name="Xu X."/>
            <person name="Zhang F."/>
            <person name="Xue H."/>
            <person name="Zhong H."/>
            <person name="Wang Y."/>
            <person name="Zhang K."/>
            <person name="Velt A."/>
            <person name="Avia K."/>
            <person name="Holtgrawe D."/>
            <person name="Grimplet J."/>
            <person name="Matus J.T."/>
            <person name="Ware D."/>
            <person name="Wu X."/>
            <person name="Wang H."/>
            <person name="Liu C."/>
            <person name="Fang Y."/>
            <person name="Rustenholz C."/>
            <person name="Cheng Z."/>
            <person name="Xiao H."/>
            <person name="Zhou Y."/>
        </authorList>
    </citation>
    <scope>NUCLEOTIDE SEQUENCE [LARGE SCALE GENOMIC DNA]</scope>
    <source>
        <strain evidence="6">cv. Pinot noir / PN40024</strain>
        <tissue evidence="5">Leaf</tissue>
    </source>
</reference>
<feature type="repeat" description="WD" evidence="3">
    <location>
        <begin position="383"/>
        <end position="424"/>
    </location>
</feature>
<feature type="region of interest" description="Disordered" evidence="4">
    <location>
        <begin position="137"/>
        <end position="167"/>
    </location>
</feature>
<keyword evidence="1 3" id="KW-0853">WD repeat</keyword>
<dbReference type="PROSITE" id="PS50082">
    <property type="entry name" value="WD_REPEATS_2"/>
    <property type="match status" value="7"/>
</dbReference>
<organism evidence="5 6">
    <name type="scientific">Vitis vinifera</name>
    <name type="common">Grape</name>
    <dbReference type="NCBI Taxonomy" id="29760"/>
    <lineage>
        <taxon>Eukaryota</taxon>
        <taxon>Viridiplantae</taxon>
        <taxon>Streptophyta</taxon>
        <taxon>Embryophyta</taxon>
        <taxon>Tracheophyta</taxon>
        <taxon>Spermatophyta</taxon>
        <taxon>Magnoliopsida</taxon>
        <taxon>eudicotyledons</taxon>
        <taxon>Gunneridae</taxon>
        <taxon>Pentapetalae</taxon>
        <taxon>rosids</taxon>
        <taxon>Vitales</taxon>
        <taxon>Vitaceae</taxon>
        <taxon>Viteae</taxon>
        <taxon>Vitis</taxon>
    </lineage>
</organism>
<dbReference type="InterPro" id="IPR015943">
    <property type="entry name" value="WD40/YVTN_repeat-like_dom_sf"/>
</dbReference>
<dbReference type="SUPFAM" id="SSF50978">
    <property type="entry name" value="WD40 repeat-like"/>
    <property type="match status" value="1"/>
</dbReference>
<dbReference type="SMART" id="SM00320">
    <property type="entry name" value="WD40"/>
    <property type="match status" value="8"/>
</dbReference>
<evidence type="ECO:0000313" key="5">
    <source>
        <dbReference type="EMBL" id="WJZ97794.1"/>
    </source>
</evidence>
<evidence type="ECO:0000256" key="2">
    <source>
        <dbReference type="ARBA" id="ARBA00022737"/>
    </source>
</evidence>
<feature type="repeat" description="WD" evidence="3">
    <location>
        <begin position="425"/>
        <end position="466"/>
    </location>
</feature>
<feature type="repeat" description="WD" evidence="3">
    <location>
        <begin position="466"/>
        <end position="507"/>
    </location>
</feature>
<dbReference type="PROSITE" id="PS00678">
    <property type="entry name" value="WD_REPEATS_1"/>
    <property type="match status" value="2"/>
</dbReference>
<dbReference type="InterPro" id="IPR020472">
    <property type="entry name" value="WD40_PAC1"/>
</dbReference>
<protein>
    <recommendedName>
        <fullName evidence="7">Angio-associated migratory cell protein</fullName>
    </recommendedName>
</protein>
<feature type="region of interest" description="Disordered" evidence="4">
    <location>
        <begin position="184"/>
        <end position="203"/>
    </location>
</feature>
<feature type="repeat" description="WD" evidence="3">
    <location>
        <begin position="296"/>
        <end position="337"/>
    </location>
</feature>
<accession>A0ABY9CTH9</accession>
<dbReference type="PRINTS" id="PR00320">
    <property type="entry name" value="GPROTEINBRPT"/>
</dbReference>
<dbReference type="Proteomes" id="UP001227230">
    <property type="component" value="Chromosome 11"/>
</dbReference>
<dbReference type="Pfam" id="PF00400">
    <property type="entry name" value="WD40"/>
    <property type="match status" value="8"/>
</dbReference>
<dbReference type="PROSITE" id="PS50294">
    <property type="entry name" value="WD_REPEATS_REGION"/>
    <property type="match status" value="4"/>
</dbReference>
<dbReference type="InterPro" id="IPR051179">
    <property type="entry name" value="WD_repeat_multifunction"/>
</dbReference>
<dbReference type="PANTHER" id="PTHR19857">
    <property type="entry name" value="MITOCHONDRIAL DIVISION PROTEIN 1-RELATED"/>
    <property type="match status" value="1"/>
</dbReference>
<dbReference type="CDD" id="cd00200">
    <property type="entry name" value="WD40"/>
    <property type="match status" value="1"/>
</dbReference>
<dbReference type="InterPro" id="IPR036322">
    <property type="entry name" value="WD40_repeat_dom_sf"/>
</dbReference>
<feature type="repeat" description="WD" evidence="3">
    <location>
        <begin position="254"/>
        <end position="295"/>
    </location>
</feature>
<feature type="compositionally biased region" description="Polar residues" evidence="4">
    <location>
        <begin position="139"/>
        <end position="159"/>
    </location>
</feature>
<dbReference type="InterPro" id="IPR001680">
    <property type="entry name" value="WD40_rpt"/>
</dbReference>
<feature type="repeat" description="WD" evidence="3">
    <location>
        <begin position="338"/>
        <end position="379"/>
    </location>
</feature>
<evidence type="ECO:0000256" key="4">
    <source>
        <dbReference type="SAM" id="MobiDB-lite"/>
    </source>
</evidence>
<name>A0ABY9CTH9_VITVI</name>
<dbReference type="InterPro" id="IPR019775">
    <property type="entry name" value="WD40_repeat_CS"/>
</dbReference>
<keyword evidence="6" id="KW-1185">Reference proteome</keyword>
<dbReference type="Gene3D" id="2.130.10.10">
    <property type="entry name" value="YVTN repeat-like/Quinoprotein amine dehydrogenase"/>
    <property type="match status" value="1"/>
</dbReference>